<name>A0A4Q2KIG2_9SPHN</name>
<dbReference type="PROSITE" id="PS51186">
    <property type="entry name" value="GNAT"/>
    <property type="match status" value="1"/>
</dbReference>
<evidence type="ECO:0000313" key="3">
    <source>
        <dbReference type="Proteomes" id="UP000293623"/>
    </source>
</evidence>
<dbReference type="Gene3D" id="3.40.630.30">
    <property type="match status" value="1"/>
</dbReference>
<dbReference type="Proteomes" id="UP000293623">
    <property type="component" value="Unassembled WGS sequence"/>
</dbReference>
<evidence type="ECO:0000313" key="2">
    <source>
        <dbReference type="EMBL" id="RXZ64964.1"/>
    </source>
</evidence>
<dbReference type="SUPFAM" id="SSF55729">
    <property type="entry name" value="Acyl-CoA N-acyltransferases (Nat)"/>
    <property type="match status" value="1"/>
</dbReference>
<organism evidence="2 3">
    <name type="scientific">Pelagerythrobacter rhizovicinus</name>
    <dbReference type="NCBI Taxonomy" id="2268576"/>
    <lineage>
        <taxon>Bacteria</taxon>
        <taxon>Pseudomonadati</taxon>
        <taxon>Pseudomonadota</taxon>
        <taxon>Alphaproteobacteria</taxon>
        <taxon>Sphingomonadales</taxon>
        <taxon>Erythrobacteraceae</taxon>
        <taxon>Pelagerythrobacter</taxon>
    </lineage>
</organism>
<sequence length="192" mass="21733">MRLAGRQRRGRGRSRLRGDRRYRLDADGLRQRHRGAYLSTGSDFSVARIARGDLARFRAMNRLFAEVFDDPESYASRPPDDAYAEALLARADTVLLAAEADGEMIGALAGYILPKFEQARSELYIYDLAVTESWRRRGVATALIEETRRIAREAGVWVIYVQADTQPEDKPAIALYDKLGTREEVLHFDIAP</sequence>
<evidence type="ECO:0000259" key="1">
    <source>
        <dbReference type="PROSITE" id="PS51186"/>
    </source>
</evidence>
<gene>
    <name evidence="2" type="primary">aac(3)-I</name>
    <name evidence="2" type="ORF">ETX26_14065</name>
</gene>
<comment type="caution">
    <text evidence="2">The sequence shown here is derived from an EMBL/GenBank/DDBJ whole genome shotgun (WGS) entry which is preliminary data.</text>
</comment>
<dbReference type="OrthoDB" id="9796129at2"/>
<dbReference type="CDD" id="cd04301">
    <property type="entry name" value="NAT_SF"/>
    <property type="match status" value="1"/>
</dbReference>
<protein>
    <submittedName>
        <fullName evidence="2">AAC(3)-I family aminoglycoside N-acetyltransferase</fullName>
    </submittedName>
</protein>
<dbReference type="AlphaFoldDB" id="A0A4Q2KIG2"/>
<dbReference type="EMBL" id="SDPV01000002">
    <property type="protein sequence ID" value="RXZ64964.1"/>
    <property type="molecule type" value="Genomic_DNA"/>
</dbReference>
<accession>A0A4Q2KIG2</accession>
<keyword evidence="2" id="KW-0808">Transferase</keyword>
<feature type="domain" description="N-acetyltransferase" evidence="1">
    <location>
        <begin position="55"/>
        <end position="192"/>
    </location>
</feature>
<dbReference type="InterPro" id="IPR016181">
    <property type="entry name" value="Acyl_CoA_acyltransferase"/>
</dbReference>
<dbReference type="NCBIfam" id="NF033083">
    <property type="entry name" value="AAC_3_I"/>
    <property type="match status" value="1"/>
</dbReference>
<dbReference type="Pfam" id="PF00583">
    <property type="entry name" value="Acetyltransf_1"/>
    <property type="match status" value="1"/>
</dbReference>
<dbReference type="InterPro" id="IPR050276">
    <property type="entry name" value="MshD_Acetyltransferase"/>
</dbReference>
<proteinExistence type="predicted"/>
<reference evidence="2 3" key="1">
    <citation type="submission" date="2019-01" db="EMBL/GenBank/DDBJ databases">
        <title>Altererythrobacter rhizovicinus sp. nov., isolated from the rhizosphere soil of Haloxylon ammodendron.</title>
        <authorList>
            <person name="Li H.-P."/>
            <person name="Gou J.-Y."/>
            <person name="Yao D."/>
            <person name="Han Q.-Q."/>
            <person name="Shao K.-Z."/>
            <person name="Zhao Q."/>
            <person name="Zhang J.-L."/>
        </authorList>
    </citation>
    <scope>NUCLEOTIDE SEQUENCE [LARGE SCALE GENOMIC DNA]</scope>
    <source>
        <strain evidence="2 3">AY-3R</strain>
    </source>
</reference>
<dbReference type="InterPro" id="IPR000182">
    <property type="entry name" value="GNAT_dom"/>
</dbReference>
<keyword evidence="3" id="KW-1185">Reference proteome</keyword>
<dbReference type="PANTHER" id="PTHR43617">
    <property type="entry name" value="L-AMINO ACID N-ACETYLTRANSFERASE"/>
    <property type="match status" value="1"/>
</dbReference>
<dbReference type="GO" id="GO:0016747">
    <property type="term" value="F:acyltransferase activity, transferring groups other than amino-acyl groups"/>
    <property type="evidence" value="ECO:0007669"/>
    <property type="project" value="InterPro"/>
</dbReference>